<feature type="binding site" evidence="2">
    <location>
        <position position="59"/>
    </location>
    <ligand>
        <name>Fe cation</name>
        <dbReference type="ChEBI" id="CHEBI:24875"/>
    </ligand>
</feature>
<comment type="caution">
    <text evidence="6">The sequence shown here is derived from an EMBL/GenBank/DDBJ whole genome shotgun (WGS) entry which is preliminary data.</text>
</comment>
<keyword evidence="2" id="KW-0408">Iron</keyword>
<evidence type="ECO:0000259" key="4">
    <source>
        <dbReference type="Pfam" id="PF02678"/>
    </source>
</evidence>
<feature type="binding site" evidence="2">
    <location>
        <position position="103"/>
    </location>
    <ligand>
        <name>Fe cation</name>
        <dbReference type="ChEBI" id="CHEBI:24875"/>
    </ligand>
</feature>
<dbReference type="InterPro" id="IPR014710">
    <property type="entry name" value="RmlC-like_jellyroll"/>
</dbReference>
<accession>A0AAP2DFR8</accession>
<dbReference type="Gene3D" id="2.60.120.10">
    <property type="entry name" value="Jelly Rolls"/>
    <property type="match status" value="2"/>
</dbReference>
<dbReference type="SUPFAM" id="SSF51182">
    <property type="entry name" value="RmlC-like cupins"/>
    <property type="match status" value="1"/>
</dbReference>
<dbReference type="CDD" id="cd02909">
    <property type="entry name" value="cupin_pirin_N"/>
    <property type="match status" value="1"/>
</dbReference>
<feature type="binding site" evidence="2">
    <location>
        <position position="105"/>
    </location>
    <ligand>
        <name>Fe cation</name>
        <dbReference type="ChEBI" id="CHEBI:24875"/>
    </ligand>
</feature>
<comment type="cofactor">
    <cofactor evidence="2">
        <name>Fe cation</name>
        <dbReference type="ChEBI" id="CHEBI:24875"/>
    </cofactor>
    <text evidence="2">Binds 1 Fe cation per subunit.</text>
</comment>
<reference evidence="6 7" key="1">
    <citation type="submission" date="2021-05" db="EMBL/GenBank/DDBJ databases">
        <title>A Polyphasic approach of four new species of the genus Ohtaekwangia: Ohtaekwangia histidinii sp. nov., Ohtaekwangia cretensis sp. nov., Ohtaekwangia indiensis sp. nov., Ohtaekwangia reichenbachii sp. nov. from diverse environment.</title>
        <authorList>
            <person name="Octaviana S."/>
        </authorList>
    </citation>
    <scope>NUCLEOTIDE SEQUENCE [LARGE SCALE GENOMIC DNA]</scope>
    <source>
        <strain evidence="6 7">PWU4</strain>
    </source>
</reference>
<keyword evidence="7" id="KW-1185">Reference proteome</keyword>
<dbReference type="CDD" id="cd02247">
    <property type="entry name" value="cupin_pirin_C"/>
    <property type="match status" value="1"/>
</dbReference>
<protein>
    <submittedName>
        <fullName evidence="6">Pirin family protein</fullName>
    </submittedName>
</protein>
<name>A0AAP2DFR8_9BACT</name>
<evidence type="ECO:0000259" key="5">
    <source>
        <dbReference type="Pfam" id="PF05726"/>
    </source>
</evidence>
<dbReference type="InterPro" id="IPR012093">
    <property type="entry name" value="Pirin"/>
</dbReference>
<evidence type="ECO:0000313" key="6">
    <source>
        <dbReference type="EMBL" id="MBT1695321.1"/>
    </source>
</evidence>
<gene>
    <name evidence="6" type="ORF">KK083_00445</name>
</gene>
<dbReference type="InterPro" id="IPR053186">
    <property type="entry name" value="QDO-related"/>
</dbReference>
<dbReference type="PANTHER" id="PTHR43594">
    <property type="entry name" value="QUERCETIN 2,3-DIOXYGENASE"/>
    <property type="match status" value="1"/>
</dbReference>
<evidence type="ECO:0000313" key="7">
    <source>
        <dbReference type="Proteomes" id="UP001319200"/>
    </source>
</evidence>
<dbReference type="Pfam" id="PF02678">
    <property type="entry name" value="Pirin"/>
    <property type="match status" value="1"/>
</dbReference>
<sequence length="272" mass="29990">MKKKITLILNGKEKHISDEDVVIQSLPTAEFRFANPFIVVHHMGPKVLPPETSAGSYPHPHRGFAPVTFIVQGELSHKDNAGHSGNVKAGDAQWMFSGKGLLHDEVPPEQFMKRGGTQEFLQLWINVPKANKWDTPAYQLVKKEQQPEVLKSDGVALRLVSGIYDGKTGPMKTHTPVIFVIGSIAKDKAVNLKATPGYWTLLYIIKGEVTVNDRDAAIHNLIVFEKENDEIGVVAKTDTQVLFMSAEPINEPVAAKGNFVMNTPEEVKQGHG</sequence>
<evidence type="ECO:0000256" key="3">
    <source>
        <dbReference type="RuleBase" id="RU003457"/>
    </source>
</evidence>
<dbReference type="Pfam" id="PF05726">
    <property type="entry name" value="Pirin_C"/>
    <property type="match status" value="1"/>
</dbReference>
<evidence type="ECO:0000256" key="2">
    <source>
        <dbReference type="PIRSR" id="PIRSR006232-1"/>
    </source>
</evidence>
<dbReference type="EMBL" id="JAHESF010000001">
    <property type="protein sequence ID" value="MBT1695321.1"/>
    <property type="molecule type" value="Genomic_DNA"/>
</dbReference>
<keyword evidence="2" id="KW-0479">Metal-binding</keyword>
<feature type="binding site" evidence="2">
    <location>
        <position position="61"/>
    </location>
    <ligand>
        <name>Fe cation</name>
        <dbReference type="ChEBI" id="CHEBI:24875"/>
    </ligand>
</feature>
<dbReference type="InterPro" id="IPR003829">
    <property type="entry name" value="Pirin_N_dom"/>
</dbReference>
<dbReference type="PIRSF" id="PIRSF006232">
    <property type="entry name" value="Pirin"/>
    <property type="match status" value="1"/>
</dbReference>
<dbReference type="AlphaFoldDB" id="A0AAP2DFR8"/>
<feature type="domain" description="Pirin C-terminal" evidence="5">
    <location>
        <begin position="184"/>
        <end position="269"/>
    </location>
</feature>
<comment type="similarity">
    <text evidence="1 3">Belongs to the pirin family.</text>
</comment>
<dbReference type="PANTHER" id="PTHR43594:SF1">
    <property type="entry name" value="QUERCETIN 2,3-DIOXYGENASE PA2418-RELATED"/>
    <property type="match status" value="1"/>
</dbReference>
<evidence type="ECO:0000256" key="1">
    <source>
        <dbReference type="ARBA" id="ARBA00008416"/>
    </source>
</evidence>
<organism evidence="6 7">
    <name type="scientific">Chryseosolibacter histidini</name>
    <dbReference type="NCBI Taxonomy" id="2782349"/>
    <lineage>
        <taxon>Bacteria</taxon>
        <taxon>Pseudomonadati</taxon>
        <taxon>Bacteroidota</taxon>
        <taxon>Cytophagia</taxon>
        <taxon>Cytophagales</taxon>
        <taxon>Chryseotaleaceae</taxon>
        <taxon>Chryseosolibacter</taxon>
    </lineage>
</organism>
<dbReference type="InterPro" id="IPR011051">
    <property type="entry name" value="RmlC_Cupin_sf"/>
</dbReference>
<feature type="domain" description="Pirin N-terminal" evidence="4">
    <location>
        <begin position="27"/>
        <end position="125"/>
    </location>
</feature>
<proteinExistence type="inferred from homology"/>
<dbReference type="GO" id="GO:0046872">
    <property type="term" value="F:metal ion binding"/>
    <property type="evidence" value="ECO:0007669"/>
    <property type="project" value="UniProtKB-KW"/>
</dbReference>
<dbReference type="InterPro" id="IPR008778">
    <property type="entry name" value="Pirin_C_dom"/>
</dbReference>
<dbReference type="Proteomes" id="UP001319200">
    <property type="component" value="Unassembled WGS sequence"/>
</dbReference>
<dbReference type="RefSeq" id="WP_254158848.1">
    <property type="nucleotide sequence ID" value="NZ_JAHESF010000001.1"/>
</dbReference>